<dbReference type="PANTHER" id="PTHR11036:SF28">
    <property type="entry name" value="SEMA DOMAIN, IMMUNOGLOBULIN DOMAIN (IG), SHORT BASIC DOMAIN, SECRETED, (SEMAPHORIN) 3GA ISOFORM X1-RELATED"/>
    <property type="match status" value="1"/>
</dbReference>
<accession>A0A8C5F0S0</accession>
<keyword evidence="2" id="KW-0325">Glycoprotein</keyword>
<dbReference type="Gene3D" id="3.30.1680.10">
    <property type="entry name" value="ligand-binding face of the semaphorins, domain 2"/>
    <property type="match status" value="1"/>
</dbReference>
<dbReference type="Gene3D" id="2.130.10.10">
    <property type="entry name" value="YVTN repeat-like/Quinoprotein amine dehydrogenase"/>
    <property type="match status" value="1"/>
</dbReference>
<feature type="compositionally biased region" description="Gly residues" evidence="4">
    <location>
        <begin position="666"/>
        <end position="677"/>
    </location>
</feature>
<dbReference type="GeneTree" id="ENSGT00940000165056"/>
<dbReference type="SUPFAM" id="SSF101912">
    <property type="entry name" value="Sema domain"/>
    <property type="match status" value="1"/>
</dbReference>
<reference evidence="6" key="1">
    <citation type="submission" date="2025-08" db="UniProtKB">
        <authorList>
            <consortium name="Ensembl"/>
        </authorList>
    </citation>
    <scope>IDENTIFICATION</scope>
</reference>
<dbReference type="GO" id="GO:0071526">
    <property type="term" value="P:semaphorin-plexin signaling pathway"/>
    <property type="evidence" value="ECO:0007669"/>
    <property type="project" value="TreeGrafter"/>
</dbReference>
<dbReference type="OrthoDB" id="9988752at2759"/>
<sequence>GTSSRTLAWNLPPGAVPAPSLPPELLQTRTARPFAFAFNTSDYRILLVDQDQDRLYLGARDYLVALDLHNVNKEPLIIHWPASQSQQSACHMAGKGQRDECFNYVRLVEPVNRTHLYVCGTGAWQPVCAMVHRGWRSEVRGRGVRALTPAPPQEYLFRMVPRSLEPGKGRCPYDPRQSSLATLVNGTLYAGLHVDFMGTDAAIFRTRGPRAAVRTEQHDSRWLYDPVFLRAHVVPDSSERSDDKLYFFFRERALEGAVGPGVLARVGRVCLNDDGGQRALVSKWTTFLKAQLVCSVMGEDGVETFFDELRDIFLLPTQDEKNPRVYGLFSTLGSVFQGSAVCVYPLSAIRSVFNGPFAHKEGRSYQWVPYTGRVPYPRPGACPGGVFTPGLGSTREFPDELVTFVRSHPLMYDPVYPAPRRPLLVRAGLPYSFTTLAVDLAQAADGRYEVLFLGTDRGTVQKVVVLPKDPGVREELTLEEVEVFKVRGPAPGAQHQLYVSSDVGLTQLSLHRCGAYGPACADCCLARDPYCAWDGRRCARYSPAPARRVRRQDIKHGDPLRQCRGFNAQAEQQLVEQVQFGVEGGSVFLECRAPSPHAQVRWLRHPEGGARRLVSDYPPPSHSPPKGDSGGSPHCAGGCMEGLTPSVSLCLPAAPGAGPAADAPGGPAGPGDTGGRGPVPVRGHRKRLHPLSAPSAAARPAPRPAGGLPAPRLPGRPRRSQPGGPELPPPELTGGAEAGARGSDPMGGHRQGGEFVSHSKGDPGANPVLGRGQGGALPGACVSFPCT</sequence>
<feature type="region of interest" description="Disordered" evidence="4">
    <location>
        <begin position="611"/>
        <end position="633"/>
    </location>
</feature>
<dbReference type="GO" id="GO:0007411">
    <property type="term" value="P:axon guidance"/>
    <property type="evidence" value="ECO:0007669"/>
    <property type="project" value="TreeGrafter"/>
</dbReference>
<keyword evidence="7" id="KW-1185">Reference proteome</keyword>
<dbReference type="SMART" id="SM00423">
    <property type="entry name" value="PSI"/>
    <property type="match status" value="1"/>
</dbReference>
<name>A0A8C5F0S0_9SAUR</name>
<dbReference type="Ensembl" id="ENSGEVT00005026774.1">
    <property type="protein sequence ID" value="ENSGEVP00005025469.1"/>
    <property type="gene ID" value="ENSGEVG00005017856.1"/>
</dbReference>
<dbReference type="InterPro" id="IPR001627">
    <property type="entry name" value="Semap_dom"/>
</dbReference>
<gene>
    <name evidence="6" type="primary">LOC115644139</name>
</gene>
<dbReference type="PANTHER" id="PTHR11036">
    <property type="entry name" value="SEMAPHORIN"/>
    <property type="match status" value="1"/>
</dbReference>
<dbReference type="SUPFAM" id="SSF103575">
    <property type="entry name" value="Plexin repeat"/>
    <property type="match status" value="1"/>
</dbReference>
<dbReference type="FunFam" id="3.30.1680.10:FF:000001">
    <property type="entry name" value="Semaphorin 3F like"/>
    <property type="match status" value="1"/>
</dbReference>
<evidence type="ECO:0000259" key="5">
    <source>
        <dbReference type="PROSITE" id="PS51004"/>
    </source>
</evidence>
<evidence type="ECO:0000256" key="2">
    <source>
        <dbReference type="ARBA" id="ARBA00023180"/>
    </source>
</evidence>
<dbReference type="GO" id="GO:0030215">
    <property type="term" value="F:semaphorin receptor binding"/>
    <property type="evidence" value="ECO:0007669"/>
    <property type="project" value="InterPro"/>
</dbReference>
<dbReference type="Proteomes" id="UP000694390">
    <property type="component" value="Unassembled WGS sequence"/>
</dbReference>
<keyword evidence="1" id="KW-1015">Disulfide bond</keyword>
<dbReference type="Pfam" id="PF01403">
    <property type="entry name" value="Sema"/>
    <property type="match status" value="1"/>
</dbReference>
<protein>
    <recommendedName>
        <fullName evidence="5">Sema domain-containing protein</fullName>
    </recommendedName>
</protein>
<feature type="compositionally biased region" description="Low complexity" evidence="4">
    <location>
        <begin position="690"/>
        <end position="710"/>
    </location>
</feature>
<proteinExistence type="predicted"/>
<reference evidence="6" key="2">
    <citation type="submission" date="2025-09" db="UniProtKB">
        <authorList>
            <consortium name="Ensembl"/>
        </authorList>
    </citation>
    <scope>IDENTIFICATION</scope>
</reference>
<dbReference type="AlphaFoldDB" id="A0A8C5F0S0"/>
<organism evidence="6 7">
    <name type="scientific">Gopherus evgoodei</name>
    <name type="common">Goodes thornscrub tortoise</name>
    <dbReference type="NCBI Taxonomy" id="1825980"/>
    <lineage>
        <taxon>Eukaryota</taxon>
        <taxon>Metazoa</taxon>
        <taxon>Chordata</taxon>
        <taxon>Craniata</taxon>
        <taxon>Vertebrata</taxon>
        <taxon>Euteleostomi</taxon>
        <taxon>Archelosauria</taxon>
        <taxon>Testudinata</taxon>
        <taxon>Testudines</taxon>
        <taxon>Cryptodira</taxon>
        <taxon>Durocryptodira</taxon>
        <taxon>Testudinoidea</taxon>
        <taxon>Testudinidae</taxon>
        <taxon>Gopherus</taxon>
    </lineage>
</organism>
<feature type="domain" description="Sema" evidence="5">
    <location>
        <begin position="17"/>
        <end position="510"/>
    </location>
</feature>
<dbReference type="InterPro" id="IPR027231">
    <property type="entry name" value="Semaphorin"/>
</dbReference>
<dbReference type="GO" id="GO:0005886">
    <property type="term" value="C:plasma membrane"/>
    <property type="evidence" value="ECO:0007669"/>
    <property type="project" value="TreeGrafter"/>
</dbReference>
<dbReference type="InterPro" id="IPR016201">
    <property type="entry name" value="PSI"/>
</dbReference>
<dbReference type="InterPro" id="IPR036352">
    <property type="entry name" value="Semap_dom_sf"/>
</dbReference>
<dbReference type="GO" id="GO:0030335">
    <property type="term" value="P:positive regulation of cell migration"/>
    <property type="evidence" value="ECO:0007669"/>
    <property type="project" value="TreeGrafter"/>
</dbReference>
<feature type="region of interest" description="Disordered" evidence="4">
    <location>
        <begin position="657"/>
        <end position="778"/>
    </location>
</feature>
<dbReference type="GO" id="GO:0001755">
    <property type="term" value="P:neural crest cell migration"/>
    <property type="evidence" value="ECO:0007669"/>
    <property type="project" value="TreeGrafter"/>
</dbReference>
<comment type="caution">
    <text evidence="3">Lacks conserved residue(s) required for the propagation of feature annotation.</text>
</comment>
<evidence type="ECO:0000256" key="3">
    <source>
        <dbReference type="PROSITE-ProRule" id="PRU00352"/>
    </source>
</evidence>
<dbReference type="GO" id="GO:0045499">
    <property type="term" value="F:chemorepellent activity"/>
    <property type="evidence" value="ECO:0007669"/>
    <property type="project" value="TreeGrafter"/>
</dbReference>
<evidence type="ECO:0000313" key="6">
    <source>
        <dbReference type="Ensembl" id="ENSGEVP00005025469.1"/>
    </source>
</evidence>
<evidence type="ECO:0000313" key="7">
    <source>
        <dbReference type="Proteomes" id="UP000694390"/>
    </source>
</evidence>
<dbReference type="InterPro" id="IPR015943">
    <property type="entry name" value="WD40/YVTN_repeat-like_dom_sf"/>
</dbReference>
<evidence type="ECO:0000256" key="4">
    <source>
        <dbReference type="SAM" id="MobiDB-lite"/>
    </source>
</evidence>
<dbReference type="PROSITE" id="PS51004">
    <property type="entry name" value="SEMA"/>
    <property type="match status" value="1"/>
</dbReference>
<dbReference type="SMART" id="SM00630">
    <property type="entry name" value="Sema"/>
    <property type="match status" value="1"/>
</dbReference>
<evidence type="ECO:0000256" key="1">
    <source>
        <dbReference type="ARBA" id="ARBA00023157"/>
    </source>
</evidence>